<comment type="caution">
    <text evidence="7">The sequence shown here is derived from an EMBL/GenBank/DDBJ whole genome shotgun (WGS) entry which is preliminary data.</text>
</comment>
<accession>C0GKM9</accession>
<feature type="domain" description="Desulfoferrodoxin N-terminal" evidence="6">
    <location>
        <begin position="7"/>
        <end position="41"/>
    </location>
</feature>
<keyword evidence="2 5" id="KW-0479">Metal-binding</keyword>
<name>C0GKM9_DETAL</name>
<keyword evidence="8" id="KW-1185">Reference proteome</keyword>
<keyword evidence="3" id="KW-0249">Electron transport</keyword>
<evidence type="ECO:0000313" key="7">
    <source>
        <dbReference type="EMBL" id="EEG76121.1"/>
    </source>
</evidence>
<dbReference type="STRING" id="555088.DealDRAFT_3038"/>
<dbReference type="InterPro" id="IPR038094">
    <property type="entry name" value="Desulfoferrodoxin_N_sf"/>
</dbReference>
<dbReference type="InterPro" id="IPR012002">
    <property type="entry name" value="Desulforedoxin"/>
</dbReference>
<proteinExistence type="predicted"/>
<feature type="binding site" evidence="5">
    <location>
        <position position="34"/>
    </location>
    <ligand>
        <name>Fe cation</name>
        <dbReference type="ChEBI" id="CHEBI:24875"/>
    </ligand>
</feature>
<dbReference type="AlphaFoldDB" id="C0GKM9"/>
<evidence type="ECO:0000256" key="3">
    <source>
        <dbReference type="ARBA" id="ARBA00022982"/>
    </source>
</evidence>
<feature type="binding site" evidence="5">
    <location>
        <position position="33"/>
    </location>
    <ligand>
        <name>Fe cation</name>
        <dbReference type="ChEBI" id="CHEBI:24875"/>
    </ligand>
</feature>
<gene>
    <name evidence="7" type="ORF">DealDRAFT_3038</name>
</gene>
<evidence type="ECO:0000256" key="1">
    <source>
        <dbReference type="ARBA" id="ARBA00022448"/>
    </source>
</evidence>
<evidence type="ECO:0000256" key="5">
    <source>
        <dbReference type="PIRSR" id="PIRSR000075-1"/>
    </source>
</evidence>
<dbReference type="InterPro" id="IPR004462">
    <property type="entry name" value="Desulfoferrodoxin_N"/>
</dbReference>
<keyword evidence="1" id="KW-0813">Transport</keyword>
<comment type="cofactor">
    <cofactor evidence="5">
        <name>Fe cation</name>
        <dbReference type="ChEBI" id="CHEBI:24875"/>
    </cofactor>
    <text evidence="5">Binds 2 irons ions per subunit via 4 cysteine residues per iron.</text>
</comment>
<dbReference type="Gene3D" id="2.20.28.100">
    <property type="entry name" value="Desulphoferrodoxin, N-terminal domain"/>
    <property type="match status" value="1"/>
</dbReference>
<dbReference type="NCBIfam" id="TIGR00319">
    <property type="entry name" value="desulf_FeS4"/>
    <property type="match status" value="1"/>
</dbReference>
<dbReference type="PIRSF" id="PIRSF000075">
    <property type="entry name" value="Desulforedoxin"/>
    <property type="match status" value="1"/>
</dbReference>
<feature type="binding site" evidence="5">
    <location>
        <position position="14"/>
    </location>
    <ligand>
        <name>Fe cation</name>
        <dbReference type="ChEBI" id="CHEBI:24875"/>
    </ligand>
</feature>
<dbReference type="Pfam" id="PF06397">
    <property type="entry name" value="Desulfoferrod_N"/>
    <property type="match status" value="1"/>
</dbReference>
<sequence>MKKLATSVGETYRCDVCGNVVKVVNSGAGVLVCCGEAMVKIEEAD</sequence>
<feature type="binding site" evidence="5">
    <location>
        <position position="17"/>
    </location>
    <ligand>
        <name>Fe cation</name>
        <dbReference type="ChEBI" id="CHEBI:24875"/>
    </ligand>
</feature>
<evidence type="ECO:0000259" key="6">
    <source>
        <dbReference type="Pfam" id="PF06397"/>
    </source>
</evidence>
<protein>
    <submittedName>
        <fullName evidence="7">Desulfoferrodoxin Dfx domain protein</fullName>
    </submittedName>
</protein>
<dbReference type="SUPFAM" id="SSF57802">
    <property type="entry name" value="Rubredoxin-like"/>
    <property type="match status" value="1"/>
</dbReference>
<dbReference type="Proteomes" id="UP000006443">
    <property type="component" value="Unassembled WGS sequence"/>
</dbReference>
<evidence type="ECO:0000256" key="2">
    <source>
        <dbReference type="ARBA" id="ARBA00022723"/>
    </source>
</evidence>
<dbReference type="RefSeq" id="WP_008519045.1">
    <property type="nucleotide sequence ID" value="NZ_ACJM01000025.1"/>
</dbReference>
<dbReference type="EMBL" id="ACJM01000025">
    <property type="protein sequence ID" value="EEG76121.1"/>
    <property type="molecule type" value="Genomic_DNA"/>
</dbReference>
<evidence type="ECO:0000256" key="4">
    <source>
        <dbReference type="ARBA" id="ARBA00023004"/>
    </source>
</evidence>
<reference evidence="7 8" key="1">
    <citation type="submission" date="2009-02" db="EMBL/GenBank/DDBJ databases">
        <title>Sequencing of the draft genome and assembly of Dethiobacter alkaliphilus AHT 1.</title>
        <authorList>
            <consortium name="US DOE Joint Genome Institute (JGI-PGF)"/>
            <person name="Lucas S."/>
            <person name="Copeland A."/>
            <person name="Lapidus A."/>
            <person name="Glavina del Rio T."/>
            <person name="Dalin E."/>
            <person name="Tice H."/>
            <person name="Bruce D."/>
            <person name="Goodwin L."/>
            <person name="Pitluck S."/>
            <person name="Larimer F."/>
            <person name="Land M.L."/>
            <person name="Hauser L."/>
            <person name="Muyzer G."/>
        </authorList>
    </citation>
    <scope>NUCLEOTIDE SEQUENCE [LARGE SCALE GENOMIC DNA]</scope>
    <source>
        <strain evidence="7 8">AHT 1</strain>
    </source>
</reference>
<organism evidence="7 8">
    <name type="scientific">Dethiobacter alkaliphilus AHT 1</name>
    <dbReference type="NCBI Taxonomy" id="555088"/>
    <lineage>
        <taxon>Bacteria</taxon>
        <taxon>Bacillati</taxon>
        <taxon>Bacillota</taxon>
        <taxon>Dethiobacteria</taxon>
        <taxon>Dethiobacterales</taxon>
        <taxon>Dethiobacteraceae</taxon>
        <taxon>Dethiobacter</taxon>
    </lineage>
</organism>
<dbReference type="GO" id="GO:0005506">
    <property type="term" value="F:iron ion binding"/>
    <property type="evidence" value="ECO:0007669"/>
    <property type="project" value="InterPro"/>
</dbReference>
<evidence type="ECO:0000313" key="8">
    <source>
        <dbReference type="Proteomes" id="UP000006443"/>
    </source>
</evidence>
<keyword evidence="4 5" id="KW-0408">Iron</keyword>